<evidence type="ECO:0000313" key="14">
    <source>
        <dbReference type="Proteomes" id="UP000037460"/>
    </source>
</evidence>
<evidence type="ECO:0000256" key="11">
    <source>
        <dbReference type="RuleBase" id="RU000488"/>
    </source>
</evidence>
<keyword evidence="7 12" id="KW-1133">Transmembrane helix</keyword>
<evidence type="ECO:0000256" key="4">
    <source>
        <dbReference type="ARBA" id="ARBA00022692"/>
    </source>
</evidence>
<dbReference type="GO" id="GO:0005743">
    <property type="term" value="C:mitochondrial inner membrane"/>
    <property type="evidence" value="ECO:0007669"/>
    <property type="project" value="UniProtKB-SubCell"/>
</dbReference>
<dbReference type="PANTHER" id="PTHR45671">
    <property type="entry name" value="SOLUTE CARRIER FAMILY 25 (MITOCHONDRIAL CARRIER PHOSPHATE CARRIER), MEMBER 3, LIKE-RELATED-RELATED"/>
    <property type="match status" value="1"/>
</dbReference>
<evidence type="ECO:0000256" key="6">
    <source>
        <dbReference type="ARBA" id="ARBA00022792"/>
    </source>
</evidence>
<dbReference type="Proteomes" id="UP000037460">
    <property type="component" value="Unassembled WGS sequence"/>
</dbReference>
<evidence type="ECO:0000256" key="12">
    <source>
        <dbReference type="SAM" id="Phobius"/>
    </source>
</evidence>
<dbReference type="Gene3D" id="1.50.40.10">
    <property type="entry name" value="Mitochondrial carrier domain"/>
    <property type="match status" value="2"/>
</dbReference>
<dbReference type="SUPFAM" id="SSF103506">
    <property type="entry name" value="Mitochondrial carrier"/>
    <property type="match status" value="1"/>
</dbReference>
<evidence type="ECO:0000256" key="2">
    <source>
        <dbReference type="ARBA" id="ARBA00006375"/>
    </source>
</evidence>
<evidence type="ECO:0000256" key="10">
    <source>
        <dbReference type="PROSITE-ProRule" id="PRU00282"/>
    </source>
</evidence>
<dbReference type="PROSITE" id="PS50920">
    <property type="entry name" value="SOLCAR"/>
    <property type="match status" value="3"/>
</dbReference>
<evidence type="ECO:0000256" key="7">
    <source>
        <dbReference type="ARBA" id="ARBA00022989"/>
    </source>
</evidence>
<dbReference type="Pfam" id="PF00153">
    <property type="entry name" value="Mito_carr"/>
    <property type="match status" value="3"/>
</dbReference>
<protein>
    <submittedName>
        <fullName evidence="13">Mitochondrial phosphate carrier protein</fullName>
    </submittedName>
</protein>
<feature type="transmembrane region" description="Helical" evidence="12">
    <location>
        <begin position="132"/>
        <end position="155"/>
    </location>
</feature>
<keyword evidence="8" id="KW-0496">Mitochondrion</keyword>
<keyword evidence="3 11" id="KW-0813">Transport</keyword>
<feature type="repeat" description="Solcar" evidence="10">
    <location>
        <begin position="273"/>
        <end position="374"/>
    </location>
</feature>
<keyword evidence="14" id="KW-1185">Reference proteome</keyword>
<keyword evidence="9 10" id="KW-0472">Membrane</keyword>
<comment type="caution">
    <text evidence="13">The sequence shown here is derived from an EMBL/GenBank/DDBJ whole genome shotgun (WGS) entry which is preliminary data.</text>
</comment>
<feature type="repeat" description="Solcar" evidence="10">
    <location>
        <begin position="77"/>
        <end position="161"/>
    </location>
</feature>
<proteinExistence type="inferred from homology"/>
<evidence type="ECO:0000256" key="1">
    <source>
        <dbReference type="ARBA" id="ARBA00004448"/>
    </source>
</evidence>
<dbReference type="GO" id="GO:0005315">
    <property type="term" value="F:phosphate transmembrane transporter activity"/>
    <property type="evidence" value="ECO:0007669"/>
    <property type="project" value="InterPro"/>
</dbReference>
<keyword evidence="6" id="KW-0999">Mitochondrion inner membrane</keyword>
<dbReference type="OrthoDB" id="427452at2759"/>
<feature type="transmembrane region" description="Helical" evidence="12">
    <location>
        <begin position="383"/>
        <end position="402"/>
    </location>
</feature>
<name>A0A0M0K5M5_9EUKA</name>
<dbReference type="EMBL" id="JWZX01001453">
    <property type="protein sequence ID" value="KOO33688.1"/>
    <property type="molecule type" value="Genomic_DNA"/>
</dbReference>
<keyword evidence="5" id="KW-0677">Repeat</keyword>
<dbReference type="PANTHER" id="PTHR45671:SF12">
    <property type="entry name" value="MITOCHONDRIAL PHOSPHATE CARRIER PROTEIN"/>
    <property type="match status" value="1"/>
</dbReference>
<evidence type="ECO:0000256" key="8">
    <source>
        <dbReference type="ARBA" id="ARBA00023128"/>
    </source>
</evidence>
<comment type="similarity">
    <text evidence="2 11">Belongs to the mitochondrial carrier (TC 2.A.29) family.</text>
</comment>
<reference evidence="14" key="1">
    <citation type="journal article" date="2015" name="PLoS Genet.">
        <title>Genome Sequence and Transcriptome Analyses of Chrysochromulina tobin: Metabolic Tools for Enhanced Algal Fitness in the Prominent Order Prymnesiales (Haptophyceae).</title>
        <authorList>
            <person name="Hovde B.T."/>
            <person name="Deodato C.R."/>
            <person name="Hunsperger H.M."/>
            <person name="Ryken S.A."/>
            <person name="Yost W."/>
            <person name="Jha R.K."/>
            <person name="Patterson J."/>
            <person name="Monnat R.J. Jr."/>
            <person name="Barlow S.B."/>
            <person name="Starkenburg S.R."/>
            <person name="Cattolico R.A."/>
        </authorList>
    </citation>
    <scope>NUCLEOTIDE SEQUENCE</scope>
    <source>
        <strain evidence="14">CCMP291</strain>
    </source>
</reference>
<accession>A0A0M0K5M5</accession>
<keyword evidence="4 10" id="KW-0812">Transmembrane</keyword>
<evidence type="ECO:0000313" key="13">
    <source>
        <dbReference type="EMBL" id="KOO33688.1"/>
    </source>
</evidence>
<dbReference type="InterPro" id="IPR023395">
    <property type="entry name" value="MCP_dom_sf"/>
</dbReference>
<dbReference type="InterPro" id="IPR044677">
    <property type="entry name" value="SLC25A3/Pic2/Mir1-like"/>
</dbReference>
<sequence>MRAALERAPLFAPARDDVGVADALRVPEALLPSSTVPVWDATTRGFRLPGSLAAAATAALGSLGHAPVSREIALTGSIYRGFALSGGCGCALTHLLVVPLDVVKTRLQTRPGSYAGFGDALQTIRKEEGLGMLFRGSVATGGGYLSYGACLYPGYEFFQRLFFHWAGAEALTEARVPLVLLSGAVATFFTCFAITPFEAVRIRMVEYPTYAPSFVGAATRYVREGGVASLYDGLLPLLVRQILFGMVKFLIFDECAQWILATLPAGAADQASVSLVVSLLSGAVAGVTAAIVSQPADVVLSKVAQEGASVDGSDRTVGKLPGSINQLALLQRTASQIWREFGLGGLFLGLPSRMVWSSAIIAGQFFLYDLFKQALHLSTNDLTLFYDAFGSSAAFATLSAAVG</sequence>
<dbReference type="GO" id="GO:1990547">
    <property type="term" value="P:mitochondrial phosphate ion transmembrane transport"/>
    <property type="evidence" value="ECO:0007669"/>
    <property type="project" value="InterPro"/>
</dbReference>
<dbReference type="InterPro" id="IPR018108">
    <property type="entry name" value="MCP_transmembrane"/>
</dbReference>
<gene>
    <name evidence="13" type="ORF">Ctob_014902</name>
</gene>
<evidence type="ECO:0000256" key="3">
    <source>
        <dbReference type="ARBA" id="ARBA00022448"/>
    </source>
</evidence>
<dbReference type="AlphaFoldDB" id="A0A0M0K5M5"/>
<feature type="repeat" description="Solcar" evidence="10">
    <location>
        <begin position="174"/>
        <end position="258"/>
    </location>
</feature>
<organism evidence="13 14">
    <name type="scientific">Chrysochromulina tobinii</name>
    <dbReference type="NCBI Taxonomy" id="1460289"/>
    <lineage>
        <taxon>Eukaryota</taxon>
        <taxon>Haptista</taxon>
        <taxon>Haptophyta</taxon>
        <taxon>Prymnesiophyceae</taxon>
        <taxon>Prymnesiales</taxon>
        <taxon>Chrysochromulinaceae</taxon>
        <taxon>Chrysochromulina</taxon>
    </lineage>
</organism>
<comment type="subcellular location">
    <subcellularLocation>
        <location evidence="1">Mitochondrion inner membrane</location>
        <topology evidence="1">Multi-pass membrane protein</topology>
    </subcellularLocation>
</comment>
<evidence type="ECO:0000256" key="5">
    <source>
        <dbReference type="ARBA" id="ARBA00022737"/>
    </source>
</evidence>
<feature type="transmembrane region" description="Helical" evidence="12">
    <location>
        <begin position="175"/>
        <end position="194"/>
    </location>
</feature>
<evidence type="ECO:0000256" key="9">
    <source>
        <dbReference type="ARBA" id="ARBA00023136"/>
    </source>
</evidence>